<evidence type="ECO:0000313" key="1">
    <source>
        <dbReference type="EMBL" id="EBP4056254.1"/>
    </source>
</evidence>
<protein>
    <submittedName>
        <fullName evidence="1">Uncharacterized protein</fullName>
    </submittedName>
</protein>
<dbReference type="EMBL" id="AAGLQK010000001">
    <property type="protein sequence ID" value="EBP4056254.1"/>
    <property type="molecule type" value="Genomic_DNA"/>
</dbReference>
<name>A0A5U3FSC8_SALET</name>
<sequence length="76" mass="8371">MPARNKKSVLRSLRIPHELDEKIAAIRAIQSGSYSGCVVELVRAAIKIQTENDKSAEERAADSVLQWVKRGGQKAP</sequence>
<accession>A0A5U3FSC8</accession>
<gene>
    <name evidence="1" type="ORF">Z599_00490</name>
</gene>
<comment type="caution">
    <text evidence="1">The sequence shown here is derived from an EMBL/GenBank/DDBJ whole genome shotgun (WGS) entry which is preliminary data.</text>
</comment>
<dbReference type="AlphaFoldDB" id="A0A5U3FSC8"/>
<reference evidence="1" key="1">
    <citation type="submission" date="2018-07" db="EMBL/GenBank/DDBJ databases">
        <authorList>
            <consortium name="GenomeTrakr network: Whole genome sequencing for foodborne pathogen traceback"/>
        </authorList>
    </citation>
    <scope>NUCLEOTIDE SEQUENCE</scope>
    <source>
        <strain evidence="1">MDH-2013-00175</strain>
    </source>
</reference>
<proteinExistence type="predicted"/>
<organism evidence="1">
    <name type="scientific">Salmonella enterica I</name>
    <dbReference type="NCBI Taxonomy" id="59201"/>
    <lineage>
        <taxon>Bacteria</taxon>
        <taxon>Pseudomonadati</taxon>
        <taxon>Pseudomonadota</taxon>
        <taxon>Gammaproteobacteria</taxon>
        <taxon>Enterobacterales</taxon>
        <taxon>Enterobacteriaceae</taxon>
        <taxon>Salmonella</taxon>
    </lineage>
</organism>